<dbReference type="Proteomes" id="UP000464718">
    <property type="component" value="Plasmid pvpsd2016-2"/>
</dbReference>
<keyword evidence="2" id="KW-0614">Plasmid</keyword>
<evidence type="ECO:0000313" key="2">
    <source>
        <dbReference type="EMBL" id="AJP18175.1"/>
    </source>
</evidence>
<gene>
    <name evidence="3" type="ORF">EHC69_27395</name>
    <name evidence="2" type="ORF">pVPH1_0003</name>
</gene>
<evidence type="ECO:0000313" key="3">
    <source>
        <dbReference type="EMBL" id="QHH12996.1"/>
    </source>
</evidence>
<organism evidence="2">
    <name type="scientific">Vibrio parahaemolyticus</name>
    <dbReference type="NCBI Taxonomy" id="670"/>
    <lineage>
        <taxon>Bacteria</taxon>
        <taxon>Pseudomonadati</taxon>
        <taxon>Pseudomonadota</taxon>
        <taxon>Gammaproteobacteria</taxon>
        <taxon>Vibrionales</taxon>
        <taxon>Vibrionaceae</taxon>
        <taxon>Vibrio</taxon>
    </lineage>
</organism>
<dbReference type="EMBL" id="CP034301">
    <property type="protein sequence ID" value="QHH12996.1"/>
    <property type="molecule type" value="Genomic_DNA"/>
</dbReference>
<reference evidence="3 4" key="2">
    <citation type="submission" date="2018-12" db="EMBL/GenBank/DDBJ databases">
        <title>Genomic insights into the evolutionary origins and pathogenicity of five Vibrio parahaemolyticus strains isolated from the shrimp with acute hepatopancreatic necrosis disease (AHPND).</title>
        <authorList>
            <person name="Yang Q."/>
            <person name="Dong X."/>
            <person name="Xie G."/>
            <person name="Fu S."/>
            <person name="Zou P."/>
            <person name="Sun J."/>
            <person name="Wang Y."/>
            <person name="Huang J."/>
        </authorList>
    </citation>
    <scope>NUCLEOTIDE SEQUENCE [LARGE SCALE GENOMIC DNA]</scope>
    <source>
        <strain evidence="3 4">20160303005-1</strain>
        <plasmid evidence="4">pvpsd2016-2</plasmid>
        <plasmid evidence="3">pVPSD2016-2</plasmid>
    </source>
</reference>
<dbReference type="PRINTS" id="PR00394">
    <property type="entry name" value="RHSPROTEIN"/>
</dbReference>
<dbReference type="NCBIfam" id="TIGR03696">
    <property type="entry name" value="Rhs_assc_core"/>
    <property type="match status" value="1"/>
</dbReference>
<dbReference type="AlphaFoldDB" id="A0A0C5H0T9"/>
<sequence>MEHKAGYAGGVDVLYVYGLDGELLAEVDAGTGQTQREYVWLDGQLVAYLVDGTVYHVHNDHLGTPQALTDETGATVWKASYSPFGKATVTTEQIKFNLRFPGQYYDAETGLHYNWHRYYDPSLGRYLQSDRLGLFDGMDTYGYVRGNPLVWSDPTGQFVPQLAGFIAGGGVSAFSYWEKYKCGSISGAEYLASIAIGAGAGAISSGASVIDGALIALAGNVAEQYFVGDEFSYSSMGMAGGIAALSGKAGQVLGKSLFPSKYITVTERRWYTLFLYKHKKTQEVFNADGRAITGSVVAGGVTGGIAASFGSKDKCGCSGE</sequence>
<dbReference type="InterPro" id="IPR050708">
    <property type="entry name" value="T6SS_VgrG/RHS"/>
</dbReference>
<geneLocation type="plasmid" evidence="3">
    <name>pVPSD2016-2</name>
</geneLocation>
<reference evidence="2" key="1">
    <citation type="journal article" date="2015" name="Antimicrob. Agents Chemother.">
        <title>Complete nucleotide sequence of a conjugative plasmid carrying bla(PER-1).</title>
        <authorList>
            <person name="Li R."/>
            <person name="Wong M.H."/>
            <person name="Zhou Y."/>
            <person name="Chan E.W."/>
            <person name="Chen S."/>
        </authorList>
    </citation>
    <scope>NUCLEOTIDE SEQUENCE</scope>
    <source>
        <strain evidence="2">V36</strain>
        <plasmid evidence="2">pVPH1</plasmid>
    </source>
</reference>
<dbReference type="EMBL" id="KP688397">
    <property type="protein sequence ID" value="AJP18175.1"/>
    <property type="molecule type" value="Genomic_DNA"/>
</dbReference>
<dbReference type="Pfam" id="PF03527">
    <property type="entry name" value="RHS"/>
    <property type="match status" value="1"/>
</dbReference>
<geneLocation type="plasmid" evidence="4">
    <name>pvpsd2016-2</name>
</geneLocation>
<geneLocation type="plasmid" evidence="2">
    <name>pVPH1</name>
</geneLocation>
<evidence type="ECO:0000313" key="4">
    <source>
        <dbReference type="Proteomes" id="UP000464718"/>
    </source>
</evidence>
<evidence type="ECO:0000259" key="1">
    <source>
        <dbReference type="Pfam" id="PF03527"/>
    </source>
</evidence>
<dbReference type="InterPro" id="IPR022385">
    <property type="entry name" value="Rhs_assc_core"/>
</dbReference>
<dbReference type="PANTHER" id="PTHR32305:SF15">
    <property type="entry name" value="PROTEIN RHSA-RELATED"/>
    <property type="match status" value="1"/>
</dbReference>
<feature type="domain" description="RHS protein conserved region" evidence="1">
    <location>
        <begin position="54"/>
        <end position="88"/>
    </location>
</feature>
<proteinExistence type="predicted"/>
<dbReference type="PANTHER" id="PTHR32305">
    <property type="match status" value="1"/>
</dbReference>
<dbReference type="Gene3D" id="2.180.10.10">
    <property type="entry name" value="RHS repeat-associated core"/>
    <property type="match status" value="1"/>
</dbReference>
<accession>A0A0C5H0T9</accession>
<name>A0A0C5H0T9_VIBPH</name>
<dbReference type="InterPro" id="IPR001826">
    <property type="entry name" value="RHS"/>
</dbReference>
<protein>
    <submittedName>
        <fullName evidence="2">Type IV secretion protein Rhs</fullName>
    </submittedName>
</protein>